<sequence length="68" mass="7215">MRKPSPTTHPKRRTQRGAVTAEYAIMIVAACALGGVLVAILRSPAMQTALKTIINYALKTAGVEGVHL</sequence>
<reference evidence="2 3" key="1">
    <citation type="submission" date="2019-06" db="EMBL/GenBank/DDBJ databases">
        <title>Sequencing the genomes of 1000 actinobacteria strains.</title>
        <authorList>
            <person name="Klenk H.-P."/>
        </authorList>
    </citation>
    <scope>NUCLEOTIDE SEQUENCE [LARGE SCALE GENOMIC DNA]</scope>
    <source>
        <strain evidence="2 3">DSM 17305</strain>
    </source>
</reference>
<dbReference type="Pfam" id="PF14029">
    <property type="entry name" value="DUF4244"/>
    <property type="match status" value="1"/>
</dbReference>
<dbReference type="Proteomes" id="UP000316298">
    <property type="component" value="Unassembled WGS sequence"/>
</dbReference>
<dbReference type="AlphaFoldDB" id="A0A542EVZ4"/>
<protein>
    <submittedName>
        <fullName evidence="2">Uncharacterized protein DUF4244</fullName>
    </submittedName>
</protein>
<keyword evidence="1" id="KW-0812">Transmembrane</keyword>
<dbReference type="EMBL" id="VFMM01000001">
    <property type="protein sequence ID" value="TQJ19519.1"/>
    <property type="molecule type" value="Genomic_DNA"/>
</dbReference>
<proteinExistence type="predicted"/>
<keyword evidence="1" id="KW-0472">Membrane</keyword>
<evidence type="ECO:0000256" key="1">
    <source>
        <dbReference type="SAM" id="Phobius"/>
    </source>
</evidence>
<feature type="transmembrane region" description="Helical" evidence="1">
    <location>
        <begin position="21"/>
        <end position="41"/>
    </location>
</feature>
<dbReference type="RefSeq" id="WP_141857445.1">
    <property type="nucleotide sequence ID" value="NZ_BAAAKA010000029.1"/>
</dbReference>
<organism evidence="2 3">
    <name type="scientific">Kribbella jejuensis</name>
    <dbReference type="NCBI Taxonomy" id="236068"/>
    <lineage>
        <taxon>Bacteria</taxon>
        <taxon>Bacillati</taxon>
        <taxon>Actinomycetota</taxon>
        <taxon>Actinomycetes</taxon>
        <taxon>Propionibacteriales</taxon>
        <taxon>Kribbellaceae</taxon>
        <taxon>Kribbella</taxon>
    </lineage>
</organism>
<accession>A0A542EVZ4</accession>
<keyword evidence="1" id="KW-1133">Transmembrane helix</keyword>
<gene>
    <name evidence="2" type="ORF">FB475_3689</name>
</gene>
<evidence type="ECO:0000313" key="2">
    <source>
        <dbReference type="EMBL" id="TQJ19519.1"/>
    </source>
</evidence>
<name>A0A542EVZ4_9ACTN</name>
<dbReference type="InterPro" id="IPR025338">
    <property type="entry name" value="DUF4244"/>
</dbReference>
<comment type="caution">
    <text evidence="2">The sequence shown here is derived from an EMBL/GenBank/DDBJ whole genome shotgun (WGS) entry which is preliminary data.</text>
</comment>
<evidence type="ECO:0000313" key="3">
    <source>
        <dbReference type="Proteomes" id="UP000316298"/>
    </source>
</evidence>
<keyword evidence="3" id="KW-1185">Reference proteome</keyword>